<dbReference type="PANTHER" id="PTHR10658">
    <property type="entry name" value="PHOSPHATIDYLINOSITOL TRANSFER PROTEIN"/>
    <property type="match status" value="1"/>
</dbReference>
<dbReference type="GeneID" id="106459679"/>
<dbReference type="PRINTS" id="PR00391">
    <property type="entry name" value="PITRANSFER"/>
</dbReference>
<evidence type="ECO:0000259" key="2">
    <source>
        <dbReference type="Pfam" id="PF02121"/>
    </source>
</evidence>
<dbReference type="Gene3D" id="3.30.530.20">
    <property type="match status" value="1"/>
</dbReference>
<reference evidence="4" key="1">
    <citation type="submission" date="2025-08" db="UniProtKB">
        <authorList>
            <consortium name="RefSeq"/>
        </authorList>
    </citation>
    <scope>IDENTIFICATION</scope>
    <source>
        <tissue evidence="4">Muscle</tissue>
    </source>
</reference>
<protein>
    <submittedName>
        <fullName evidence="4">Protein retinal degeneration B-like</fullName>
    </submittedName>
</protein>
<evidence type="ECO:0000313" key="4">
    <source>
        <dbReference type="RefSeq" id="XP_013774774.1"/>
    </source>
</evidence>
<dbReference type="InterPro" id="IPR001666">
    <property type="entry name" value="PI_transfer"/>
</dbReference>
<dbReference type="PANTHER" id="PTHR10658:SF81">
    <property type="entry name" value="PROTEIN RETINAL DEGENERATION B"/>
    <property type="match status" value="1"/>
</dbReference>
<sequence length="402" mass="46798">MLVKEYRIPTPLTVKEYQVAQLYMIAKKSREESQGAGNGLEILVNEPYYNGPGGKGQYTYKVYHIDSHVPGWIRPFIPTSALTVKEEAWNAYPYTKTRYTCPFLERFSLDIETKYFDDAGDQKNVFNLSPSELESREIDVIDMVKDQLYGNEYKEEEDPKLYVSKHTGRGPLSDTWVREYREAPKTDGRAIMCVYKLCRVEFGYWGIQGRIERYIHDVALRRTLLRAHKQVWAWQDEWLGMTIEDIRSVEKETQLYLARTMSIANRQNSLEQEFHDCCQSQNEKAESCDINLVSSNNPSKSLDKPCNLIKQKTDDRLSFDYKNTAKHLTEDFSEEKQITERLSQEVDVLEINRKDCEGICSQNGLDLSEYSAEHCLSTVESKRKKDSYPNSNEEFFDAEGSW</sequence>
<evidence type="ECO:0000313" key="3">
    <source>
        <dbReference type="Proteomes" id="UP000694941"/>
    </source>
</evidence>
<dbReference type="Proteomes" id="UP000694941">
    <property type="component" value="Unplaced"/>
</dbReference>
<keyword evidence="3" id="KW-1185">Reference proteome</keyword>
<accession>A0ABM1B4P3</accession>
<proteinExistence type="predicted"/>
<organism evidence="3 4">
    <name type="scientific">Limulus polyphemus</name>
    <name type="common">Atlantic horseshoe crab</name>
    <dbReference type="NCBI Taxonomy" id="6850"/>
    <lineage>
        <taxon>Eukaryota</taxon>
        <taxon>Metazoa</taxon>
        <taxon>Ecdysozoa</taxon>
        <taxon>Arthropoda</taxon>
        <taxon>Chelicerata</taxon>
        <taxon>Merostomata</taxon>
        <taxon>Xiphosura</taxon>
        <taxon>Limulidae</taxon>
        <taxon>Limulus</taxon>
    </lineage>
</organism>
<evidence type="ECO:0000256" key="1">
    <source>
        <dbReference type="SAM" id="MobiDB-lite"/>
    </source>
</evidence>
<dbReference type="SUPFAM" id="SSF55961">
    <property type="entry name" value="Bet v1-like"/>
    <property type="match status" value="1"/>
</dbReference>
<dbReference type="RefSeq" id="XP_013774774.1">
    <property type="nucleotide sequence ID" value="XM_013919320.2"/>
</dbReference>
<gene>
    <name evidence="4" type="primary">LOC106459679</name>
</gene>
<feature type="region of interest" description="Disordered" evidence="1">
    <location>
        <begin position="383"/>
        <end position="402"/>
    </location>
</feature>
<name>A0ABM1B4P3_LIMPO</name>
<dbReference type="Pfam" id="PF02121">
    <property type="entry name" value="IP_trans"/>
    <property type="match status" value="1"/>
</dbReference>
<dbReference type="InterPro" id="IPR055261">
    <property type="entry name" value="PI_transfer_N"/>
</dbReference>
<feature type="domain" description="Phosphatidylinositol transfer protein N-terminal" evidence="2">
    <location>
        <begin position="1"/>
        <end position="254"/>
    </location>
</feature>
<dbReference type="InterPro" id="IPR023393">
    <property type="entry name" value="START-like_dom_sf"/>
</dbReference>